<sequence length="203" mass="22247">MSSQSMAFQSKSRKSFIGILLLTFLAFLAQGVLAVEPDATYVENELHKDNEFPSLVKRPSFFVGSRYGRSSGNGASGNGAASNGMGTSKTRRLIIVPRNDRFFLGSRYGKRSDEYLSPYEQNSLGLGLGKASLREPERELEASNEKPSSRARTTPVLTMTMSCVYTGISNFYRCSNANSEDLNLNMPLDNNSIGSEDANTNVK</sequence>
<feature type="chain" id="PRO_5044638928" evidence="2">
    <location>
        <begin position="35"/>
        <end position="203"/>
    </location>
</feature>
<evidence type="ECO:0000313" key="3">
    <source>
        <dbReference type="Proteomes" id="UP000504633"/>
    </source>
</evidence>
<feature type="signal peptide" evidence="2">
    <location>
        <begin position="1"/>
        <end position="34"/>
    </location>
</feature>
<dbReference type="Proteomes" id="UP000504633">
    <property type="component" value="Unplaced"/>
</dbReference>
<dbReference type="OrthoDB" id="6350276at2759"/>
<keyword evidence="2" id="KW-0732">Signal</keyword>
<keyword evidence="3" id="KW-1185">Reference proteome</keyword>
<organism evidence="3 5">
    <name type="scientific">Drosophila hydei</name>
    <name type="common">Fruit fly</name>
    <dbReference type="NCBI Taxonomy" id="7224"/>
    <lineage>
        <taxon>Eukaryota</taxon>
        <taxon>Metazoa</taxon>
        <taxon>Ecdysozoa</taxon>
        <taxon>Arthropoda</taxon>
        <taxon>Hexapoda</taxon>
        <taxon>Insecta</taxon>
        <taxon>Pterygota</taxon>
        <taxon>Neoptera</taxon>
        <taxon>Endopterygota</taxon>
        <taxon>Diptera</taxon>
        <taxon>Brachycera</taxon>
        <taxon>Muscomorpha</taxon>
        <taxon>Ephydroidea</taxon>
        <taxon>Drosophilidae</taxon>
        <taxon>Drosophila</taxon>
    </lineage>
</organism>
<dbReference type="AlphaFoldDB" id="A0A6J1LUR4"/>
<feature type="region of interest" description="Disordered" evidence="1">
    <location>
        <begin position="133"/>
        <end position="153"/>
    </location>
</feature>
<dbReference type="RefSeq" id="XP_023171847.2">
    <property type="nucleotide sequence ID" value="XM_023316079.2"/>
</dbReference>
<accession>A0A6J1LUR4</accession>
<dbReference type="OMA" id="NFYRCSN"/>
<feature type="compositionally biased region" description="Basic and acidic residues" evidence="1">
    <location>
        <begin position="133"/>
        <end position="148"/>
    </location>
</feature>
<dbReference type="KEGG" id="dhe:111600116"/>
<evidence type="ECO:0000256" key="1">
    <source>
        <dbReference type="SAM" id="MobiDB-lite"/>
    </source>
</evidence>
<proteinExistence type="predicted"/>
<reference evidence="4 5" key="1">
    <citation type="submission" date="2025-04" db="UniProtKB">
        <authorList>
            <consortium name="RefSeq"/>
        </authorList>
    </citation>
    <scope>IDENTIFICATION</scope>
    <source>
        <strain evidence="4 5">15085-1641.00</strain>
        <tissue evidence="4 5">Whole body</tissue>
    </source>
</reference>
<evidence type="ECO:0000313" key="5">
    <source>
        <dbReference type="RefSeq" id="XP_023171848.2"/>
    </source>
</evidence>
<name>A0A6J1LUR4_DROHY</name>
<evidence type="ECO:0000256" key="2">
    <source>
        <dbReference type="SAM" id="SignalP"/>
    </source>
</evidence>
<protein>
    <submittedName>
        <fullName evidence="4 5">Uncharacterized protein LOC111600116</fullName>
    </submittedName>
</protein>
<gene>
    <name evidence="4 5" type="primary">LOC111600116</name>
</gene>
<evidence type="ECO:0000313" key="4">
    <source>
        <dbReference type="RefSeq" id="XP_023171847.2"/>
    </source>
</evidence>
<dbReference type="GeneID" id="111600116"/>
<dbReference type="RefSeq" id="XP_023171848.2">
    <property type="nucleotide sequence ID" value="XM_023316080.2"/>
</dbReference>